<dbReference type="RefSeq" id="XP_018004844.1">
    <property type="nucleotide sequence ID" value="XM_018142437.1"/>
</dbReference>
<feature type="compositionally biased region" description="Acidic residues" evidence="1">
    <location>
        <begin position="96"/>
        <end position="109"/>
    </location>
</feature>
<keyword evidence="4" id="KW-1185">Reference proteome</keyword>
<dbReference type="Proteomes" id="UP000038010">
    <property type="component" value="Unassembled WGS sequence"/>
</dbReference>
<dbReference type="STRING" id="1664694.A0A0N0NRB0"/>
<gene>
    <name evidence="3" type="ORF">AB675_2464</name>
</gene>
<accession>A0A0N0NRB0</accession>
<evidence type="ECO:0000256" key="2">
    <source>
        <dbReference type="SAM" id="Phobius"/>
    </source>
</evidence>
<dbReference type="OrthoDB" id="5413188at2759"/>
<feature type="region of interest" description="Disordered" evidence="1">
    <location>
        <begin position="1"/>
        <end position="172"/>
    </location>
</feature>
<sequence>MAQQDSSLAASARRRLRGEESWVDISSNPSPSSVNSMASIQASRTPSERIPRPLIPMRSVTEPPRSLSTAGSSQDEYDESSSESDRVMSSSNEDIVKEDDEEVDLDDDDNRTALGVRTEEVFTPQPNAFSHPPSAHSSRDSYFPRVTSAPSSHIRPRPHLQRAREQGMTASYQPDHDAALRASLTTLLSCAAAVRPKATNGEKHDLLPQRQSLNRPSTQPTTLRLIPESALPSQSRPSATSSKSPSSPTSRPSKRRSRSRSKDREAHQSKKQRPISATYSSYDDYIISPTLAGWVISAGMVLVLSAISFSAGYAWGREVGRAEAELGFGASGSLAGSAGGANGSCAAQEAMRGSGLRRMNWAGSTSAIRA</sequence>
<evidence type="ECO:0000256" key="1">
    <source>
        <dbReference type="SAM" id="MobiDB-lite"/>
    </source>
</evidence>
<proteinExistence type="predicted"/>
<comment type="caution">
    <text evidence="3">The sequence shown here is derived from an EMBL/GenBank/DDBJ whole genome shotgun (WGS) entry which is preliminary data.</text>
</comment>
<organism evidence="3 4">
    <name type="scientific">Cyphellophora attinorum</name>
    <dbReference type="NCBI Taxonomy" id="1664694"/>
    <lineage>
        <taxon>Eukaryota</taxon>
        <taxon>Fungi</taxon>
        <taxon>Dikarya</taxon>
        <taxon>Ascomycota</taxon>
        <taxon>Pezizomycotina</taxon>
        <taxon>Eurotiomycetes</taxon>
        <taxon>Chaetothyriomycetidae</taxon>
        <taxon>Chaetothyriales</taxon>
        <taxon>Cyphellophoraceae</taxon>
        <taxon>Cyphellophora</taxon>
    </lineage>
</organism>
<feature type="compositionally biased region" description="Low complexity" evidence="1">
    <location>
        <begin position="232"/>
        <end position="251"/>
    </location>
</feature>
<feature type="compositionally biased region" description="Low complexity" evidence="1">
    <location>
        <begin position="23"/>
        <end position="40"/>
    </location>
</feature>
<protein>
    <submittedName>
        <fullName evidence="3">Uncharacterized protein</fullName>
    </submittedName>
</protein>
<reference evidence="3 4" key="1">
    <citation type="submission" date="2015-06" db="EMBL/GenBank/DDBJ databases">
        <title>Draft genome of the ant-associated black yeast Phialophora attae CBS 131958.</title>
        <authorList>
            <person name="Moreno L.F."/>
            <person name="Stielow B.J."/>
            <person name="de Hoog S."/>
            <person name="Vicente V.A."/>
            <person name="Weiss V.A."/>
            <person name="de Vries M."/>
            <person name="Cruz L.M."/>
            <person name="Souza E.M."/>
        </authorList>
    </citation>
    <scope>NUCLEOTIDE SEQUENCE [LARGE SCALE GENOMIC DNA]</scope>
    <source>
        <strain evidence="3 4">CBS 131958</strain>
    </source>
</reference>
<keyword evidence="2" id="KW-0812">Transmembrane</keyword>
<name>A0A0N0NRB0_9EURO</name>
<dbReference type="EMBL" id="LFJN01000002">
    <property type="protein sequence ID" value="KPI44881.1"/>
    <property type="molecule type" value="Genomic_DNA"/>
</dbReference>
<evidence type="ECO:0000313" key="3">
    <source>
        <dbReference type="EMBL" id="KPI44881.1"/>
    </source>
</evidence>
<dbReference type="AlphaFoldDB" id="A0A0N0NRB0"/>
<dbReference type="GeneID" id="28734317"/>
<keyword evidence="2" id="KW-0472">Membrane</keyword>
<dbReference type="VEuPathDB" id="FungiDB:AB675_2464"/>
<feature type="compositionally biased region" description="Polar residues" evidence="1">
    <location>
        <begin position="209"/>
        <end position="222"/>
    </location>
</feature>
<keyword evidence="2" id="KW-1133">Transmembrane helix</keyword>
<feature type="compositionally biased region" description="Low complexity" evidence="1">
    <location>
        <begin position="1"/>
        <end position="11"/>
    </location>
</feature>
<evidence type="ECO:0000313" key="4">
    <source>
        <dbReference type="Proteomes" id="UP000038010"/>
    </source>
</evidence>
<feature type="region of interest" description="Disordered" evidence="1">
    <location>
        <begin position="200"/>
        <end position="275"/>
    </location>
</feature>
<feature type="transmembrane region" description="Helical" evidence="2">
    <location>
        <begin position="291"/>
        <end position="315"/>
    </location>
</feature>